<organism evidence="10 11">
    <name type="scientific">Ciceribacter selenitireducens ATCC BAA-1503</name>
    <dbReference type="NCBI Taxonomy" id="1336235"/>
    <lineage>
        <taxon>Bacteria</taxon>
        <taxon>Pseudomonadati</taxon>
        <taxon>Pseudomonadota</taxon>
        <taxon>Alphaproteobacteria</taxon>
        <taxon>Hyphomicrobiales</taxon>
        <taxon>Rhizobiaceae</taxon>
        <taxon>Ciceribacter</taxon>
    </lineage>
</organism>
<evidence type="ECO:0000256" key="1">
    <source>
        <dbReference type="ARBA" id="ARBA00004141"/>
    </source>
</evidence>
<dbReference type="AlphaFoldDB" id="A0A376AGH2"/>
<keyword evidence="8 9" id="KW-0472">Membrane</keyword>
<dbReference type="SUPFAM" id="SSF53448">
    <property type="entry name" value="Nucleotide-diphospho-sugar transferases"/>
    <property type="match status" value="1"/>
</dbReference>
<sequence length="397" mass="44359">MTFLFWICAIALCVHLLSILIVLIRKKRVEPDATWTVRPAVTILRPLCGRENNLAETLASTFRLDWPDYEVVFCVASANDPAIKIARDCMATHPDRASRLMVGEDVFSVNPKMNNLVKGWRSAQHDWIVIADSNVLMPPDYLQRLFVRWTTGTGLVCSPPIGAAPQGFAAILECAWLNSFQARWQLLADAIGIGFAQGKTMLLNRQVMARAGGFERLGEEVAEDAAATHVIRQIGLKVRLVTEPFDQPLGRRTLITVWRRQLRWARLRRSSFPLFFLPELLAGGALPILALAGLTAAGICSPLTFMLYVLAWYGGEILLTRAFHWHMGRLTLPAMILRDLALPALWITAWFGDGFVWRGNPMTVASGTQDKAPATVRIRRIVDKTKERAKALATLKH</sequence>
<dbReference type="GO" id="GO:0008120">
    <property type="term" value="F:ceramide glucosyltransferase activity"/>
    <property type="evidence" value="ECO:0007669"/>
    <property type="project" value="TreeGrafter"/>
</dbReference>
<keyword evidence="4" id="KW-0328">Glycosyltransferase</keyword>
<evidence type="ECO:0000313" key="11">
    <source>
        <dbReference type="Proteomes" id="UP000254764"/>
    </source>
</evidence>
<gene>
    <name evidence="10" type="ORF">RHIZ70_2630</name>
</gene>
<dbReference type="STRING" id="1336235.GCA_000518785_02167"/>
<evidence type="ECO:0000256" key="7">
    <source>
        <dbReference type="ARBA" id="ARBA00022989"/>
    </source>
</evidence>
<keyword evidence="6 9" id="KW-0812">Transmembrane</keyword>
<dbReference type="EMBL" id="UEYP01000003">
    <property type="protein sequence ID" value="SSC66922.1"/>
    <property type="molecule type" value="Genomic_DNA"/>
</dbReference>
<proteinExistence type="predicted"/>
<reference evidence="11" key="1">
    <citation type="submission" date="2018-07" db="EMBL/GenBank/DDBJ databases">
        <authorList>
            <person name="Peiro R."/>
            <person name="Begona"/>
            <person name="Cbmso G."/>
            <person name="Lopez M."/>
            <person name="Gonzalez S."/>
        </authorList>
    </citation>
    <scope>NUCLEOTIDE SEQUENCE [LARGE SCALE GENOMIC DNA]</scope>
</reference>
<dbReference type="RefSeq" id="WP_115669625.1">
    <property type="nucleotide sequence ID" value="NZ_UEYP01000003.1"/>
</dbReference>
<feature type="transmembrane region" description="Helical" evidence="9">
    <location>
        <begin position="272"/>
        <end position="299"/>
    </location>
</feature>
<evidence type="ECO:0000313" key="10">
    <source>
        <dbReference type="EMBL" id="SSC66922.1"/>
    </source>
</evidence>
<protein>
    <recommendedName>
        <fullName evidence="12">Ceramide glucosyltransferase</fullName>
    </recommendedName>
</protein>
<dbReference type="OrthoDB" id="9814255at2"/>
<dbReference type="Proteomes" id="UP000254764">
    <property type="component" value="Unassembled WGS sequence"/>
</dbReference>
<evidence type="ECO:0000256" key="6">
    <source>
        <dbReference type="ARBA" id="ARBA00022692"/>
    </source>
</evidence>
<keyword evidence="5" id="KW-0808">Transferase</keyword>
<evidence type="ECO:0000256" key="5">
    <source>
        <dbReference type="ARBA" id="ARBA00022679"/>
    </source>
</evidence>
<evidence type="ECO:0000256" key="3">
    <source>
        <dbReference type="ARBA" id="ARBA00004991"/>
    </source>
</evidence>
<comment type="pathway">
    <text evidence="3">Sphingolipid metabolism.</text>
</comment>
<keyword evidence="11" id="KW-1185">Reference proteome</keyword>
<dbReference type="GO" id="GO:0006679">
    <property type="term" value="P:glucosylceramide biosynthetic process"/>
    <property type="evidence" value="ECO:0007669"/>
    <property type="project" value="TreeGrafter"/>
</dbReference>
<dbReference type="Pfam" id="PF13506">
    <property type="entry name" value="Glyco_transf_21"/>
    <property type="match status" value="1"/>
</dbReference>
<evidence type="ECO:0000256" key="2">
    <source>
        <dbReference type="ARBA" id="ARBA00004760"/>
    </source>
</evidence>
<feature type="transmembrane region" description="Helical" evidence="9">
    <location>
        <begin position="6"/>
        <end position="24"/>
    </location>
</feature>
<dbReference type="InterPro" id="IPR025993">
    <property type="entry name" value="Ceramide_glucosylTrfase"/>
</dbReference>
<dbReference type="PANTHER" id="PTHR12726">
    <property type="entry name" value="CERAMIDE GLUCOSYLTRANSFERASE"/>
    <property type="match status" value="1"/>
</dbReference>
<dbReference type="PANTHER" id="PTHR12726:SF0">
    <property type="entry name" value="CERAMIDE GLUCOSYLTRANSFERASE"/>
    <property type="match status" value="1"/>
</dbReference>
<name>A0A376AGH2_9HYPH</name>
<accession>A0A376AGH2</accession>
<evidence type="ECO:0000256" key="9">
    <source>
        <dbReference type="SAM" id="Phobius"/>
    </source>
</evidence>
<dbReference type="InterPro" id="IPR029044">
    <property type="entry name" value="Nucleotide-diphossugar_trans"/>
</dbReference>
<comment type="subcellular location">
    <subcellularLocation>
        <location evidence="1">Membrane</location>
        <topology evidence="1">Multi-pass membrane protein</topology>
    </subcellularLocation>
</comment>
<feature type="transmembrane region" description="Helical" evidence="9">
    <location>
        <begin position="305"/>
        <end position="323"/>
    </location>
</feature>
<evidence type="ECO:0008006" key="12">
    <source>
        <dbReference type="Google" id="ProtNLM"/>
    </source>
</evidence>
<dbReference type="Gene3D" id="3.90.550.10">
    <property type="entry name" value="Spore Coat Polysaccharide Biosynthesis Protein SpsA, Chain A"/>
    <property type="match status" value="1"/>
</dbReference>
<dbReference type="GO" id="GO:0016020">
    <property type="term" value="C:membrane"/>
    <property type="evidence" value="ECO:0007669"/>
    <property type="project" value="UniProtKB-SubCell"/>
</dbReference>
<comment type="pathway">
    <text evidence="2">Lipid metabolism; sphingolipid metabolism.</text>
</comment>
<keyword evidence="7 9" id="KW-1133">Transmembrane helix</keyword>
<evidence type="ECO:0000256" key="4">
    <source>
        <dbReference type="ARBA" id="ARBA00022676"/>
    </source>
</evidence>
<dbReference type="CDD" id="cd02520">
    <property type="entry name" value="Glucosylceramide_synthase"/>
    <property type="match status" value="1"/>
</dbReference>
<evidence type="ECO:0000256" key="8">
    <source>
        <dbReference type="ARBA" id="ARBA00023136"/>
    </source>
</evidence>